<sequence length="204" mass="23708">MTMRLLLYFTLLLSTVTLVAQEKVFHQPNAKGDWRYIYPFVDKTYVVAIQHGIKEGEEDALKTTNIYFGKVGKTDKIFWKEELQMLLTQNSVSYEDFNDDGIKDVLIFERNGARGANAFFNLYLLNPTNHTVKKVVGFNRIVNPNYNKKHKVIVSYGLAGEDFYTSIYRIDNNNKPYQIGKTFKETDDTDVDQKIADILRRNKQ</sequence>
<protein>
    <recommendedName>
        <fullName evidence="4">Repeat domain-containing protein</fullName>
    </recommendedName>
</protein>
<dbReference type="Proteomes" id="UP000219281">
    <property type="component" value="Unassembled WGS sequence"/>
</dbReference>
<reference evidence="3" key="1">
    <citation type="submission" date="2017-09" db="EMBL/GenBank/DDBJ databases">
        <authorList>
            <person name="Varghese N."/>
            <person name="Submissions S."/>
        </authorList>
    </citation>
    <scope>NUCLEOTIDE SEQUENCE [LARGE SCALE GENOMIC DNA]</scope>
    <source>
        <strain evidence="3">CGMCC 1.12803</strain>
    </source>
</reference>
<dbReference type="InterPro" id="IPR058087">
    <property type="entry name" value="XAC2610_dom"/>
</dbReference>
<keyword evidence="3" id="KW-1185">Reference proteome</keyword>
<proteinExistence type="predicted"/>
<dbReference type="NCBIfam" id="NF047539">
    <property type="entry name" value="XAC2610_fam"/>
    <property type="match status" value="1"/>
</dbReference>
<dbReference type="AlphaFoldDB" id="A0A285ZUK0"/>
<feature type="chain" id="PRO_5012560908" description="Repeat domain-containing protein" evidence="1">
    <location>
        <begin position="21"/>
        <end position="204"/>
    </location>
</feature>
<evidence type="ECO:0000313" key="2">
    <source>
        <dbReference type="EMBL" id="SOD13327.1"/>
    </source>
</evidence>
<accession>A0A285ZUK0</accession>
<dbReference type="OrthoDB" id="670341at2"/>
<evidence type="ECO:0000256" key="1">
    <source>
        <dbReference type="SAM" id="SignalP"/>
    </source>
</evidence>
<organism evidence="2 3">
    <name type="scientific">Pedobacter xixiisoli</name>
    <dbReference type="NCBI Taxonomy" id="1476464"/>
    <lineage>
        <taxon>Bacteria</taxon>
        <taxon>Pseudomonadati</taxon>
        <taxon>Bacteroidota</taxon>
        <taxon>Sphingobacteriia</taxon>
        <taxon>Sphingobacteriales</taxon>
        <taxon>Sphingobacteriaceae</taxon>
        <taxon>Pedobacter</taxon>
    </lineage>
</organism>
<dbReference type="EMBL" id="OCMT01000001">
    <property type="protein sequence ID" value="SOD13327.1"/>
    <property type="molecule type" value="Genomic_DNA"/>
</dbReference>
<evidence type="ECO:0000313" key="3">
    <source>
        <dbReference type="Proteomes" id="UP000219281"/>
    </source>
</evidence>
<keyword evidence="1" id="KW-0732">Signal</keyword>
<evidence type="ECO:0008006" key="4">
    <source>
        <dbReference type="Google" id="ProtNLM"/>
    </source>
</evidence>
<gene>
    <name evidence="2" type="ORF">SAMN06297358_1154</name>
</gene>
<name>A0A285ZUK0_9SPHI</name>
<feature type="signal peptide" evidence="1">
    <location>
        <begin position="1"/>
        <end position="20"/>
    </location>
</feature>
<dbReference type="RefSeq" id="WP_097129635.1">
    <property type="nucleotide sequence ID" value="NZ_OCMT01000001.1"/>
</dbReference>